<dbReference type="AlphaFoldDB" id="A0ABD3VVR9"/>
<gene>
    <name evidence="1" type="ORF">ACJMK2_043061</name>
</gene>
<dbReference type="Proteomes" id="UP001634394">
    <property type="component" value="Unassembled WGS sequence"/>
</dbReference>
<sequence>MTLYEIKTICGTKEELPFLERWEPYWRFYYDNSQRSLPSDKPGSAPGAVLVCIVMLF</sequence>
<reference evidence="1 2" key="1">
    <citation type="submission" date="2024-11" db="EMBL/GenBank/DDBJ databases">
        <title>Chromosome-level genome assembly of the freshwater bivalve Anodonta woodiana.</title>
        <authorList>
            <person name="Chen X."/>
        </authorList>
    </citation>
    <scope>NUCLEOTIDE SEQUENCE [LARGE SCALE GENOMIC DNA]</scope>
    <source>
        <strain evidence="1">MN2024</strain>
        <tissue evidence="1">Gills</tissue>
    </source>
</reference>
<comment type="caution">
    <text evidence="1">The sequence shown here is derived from an EMBL/GenBank/DDBJ whole genome shotgun (WGS) entry which is preliminary data.</text>
</comment>
<proteinExistence type="predicted"/>
<organism evidence="1 2">
    <name type="scientific">Sinanodonta woodiana</name>
    <name type="common">Chinese pond mussel</name>
    <name type="synonym">Anodonta woodiana</name>
    <dbReference type="NCBI Taxonomy" id="1069815"/>
    <lineage>
        <taxon>Eukaryota</taxon>
        <taxon>Metazoa</taxon>
        <taxon>Spiralia</taxon>
        <taxon>Lophotrochozoa</taxon>
        <taxon>Mollusca</taxon>
        <taxon>Bivalvia</taxon>
        <taxon>Autobranchia</taxon>
        <taxon>Heteroconchia</taxon>
        <taxon>Palaeoheterodonta</taxon>
        <taxon>Unionida</taxon>
        <taxon>Unionoidea</taxon>
        <taxon>Unionidae</taxon>
        <taxon>Unioninae</taxon>
        <taxon>Sinanodonta</taxon>
    </lineage>
</organism>
<dbReference type="EMBL" id="JBJQND010000009">
    <property type="protein sequence ID" value="KAL3865699.1"/>
    <property type="molecule type" value="Genomic_DNA"/>
</dbReference>
<keyword evidence="2" id="KW-1185">Reference proteome</keyword>
<evidence type="ECO:0000313" key="1">
    <source>
        <dbReference type="EMBL" id="KAL3865699.1"/>
    </source>
</evidence>
<evidence type="ECO:0000313" key="2">
    <source>
        <dbReference type="Proteomes" id="UP001634394"/>
    </source>
</evidence>
<protein>
    <submittedName>
        <fullName evidence="1">Uncharacterized protein</fullName>
    </submittedName>
</protein>
<name>A0ABD3VVR9_SINWO</name>
<accession>A0ABD3VVR9</accession>